<dbReference type="Proteomes" id="UP000603227">
    <property type="component" value="Unassembled WGS sequence"/>
</dbReference>
<evidence type="ECO:0000256" key="1">
    <source>
        <dbReference type="SAM" id="MobiDB-lite"/>
    </source>
</evidence>
<evidence type="ECO:0000313" key="4">
    <source>
        <dbReference type="Proteomes" id="UP000603227"/>
    </source>
</evidence>
<feature type="transmembrane region" description="Helical" evidence="2">
    <location>
        <begin position="21"/>
        <end position="41"/>
    </location>
</feature>
<proteinExistence type="predicted"/>
<evidence type="ECO:0000313" key="3">
    <source>
        <dbReference type="EMBL" id="GHH82422.1"/>
    </source>
</evidence>
<name>A0A919L3D0_9ACTN</name>
<evidence type="ECO:0000256" key="2">
    <source>
        <dbReference type="SAM" id="Phobius"/>
    </source>
</evidence>
<protein>
    <submittedName>
        <fullName evidence="3">Uncharacterized protein</fullName>
    </submittedName>
</protein>
<feature type="region of interest" description="Disordered" evidence="1">
    <location>
        <begin position="39"/>
        <end position="118"/>
    </location>
</feature>
<dbReference type="EMBL" id="BNAT01000002">
    <property type="protein sequence ID" value="GHH82422.1"/>
    <property type="molecule type" value="Genomic_DNA"/>
</dbReference>
<gene>
    <name evidence="3" type="ORF">GCM10017771_06540</name>
</gene>
<comment type="caution">
    <text evidence="3">The sequence shown here is derived from an EMBL/GenBank/DDBJ whole genome shotgun (WGS) entry which is preliminary data.</text>
</comment>
<reference evidence="3" key="2">
    <citation type="submission" date="2020-09" db="EMBL/GenBank/DDBJ databases">
        <authorList>
            <person name="Sun Q."/>
            <person name="Zhou Y."/>
        </authorList>
    </citation>
    <scope>NUCLEOTIDE SEQUENCE</scope>
    <source>
        <strain evidence="3">CGMCC 4.7403</strain>
    </source>
</reference>
<accession>A0A919L3D0</accession>
<organism evidence="3 4">
    <name type="scientific">Streptomyces capitiformicae</name>
    <dbReference type="NCBI Taxonomy" id="2014920"/>
    <lineage>
        <taxon>Bacteria</taxon>
        <taxon>Bacillati</taxon>
        <taxon>Actinomycetota</taxon>
        <taxon>Actinomycetes</taxon>
        <taxon>Kitasatosporales</taxon>
        <taxon>Streptomycetaceae</taxon>
        <taxon>Streptomyces</taxon>
    </lineage>
</organism>
<feature type="transmembrane region" description="Helical" evidence="2">
    <location>
        <begin position="124"/>
        <end position="148"/>
    </location>
</feature>
<feature type="compositionally biased region" description="Acidic residues" evidence="1">
    <location>
        <begin position="69"/>
        <end position="78"/>
    </location>
</feature>
<keyword evidence="2" id="KW-0812">Transmembrane</keyword>
<dbReference type="AlphaFoldDB" id="A0A919L3D0"/>
<keyword evidence="4" id="KW-1185">Reference proteome</keyword>
<keyword evidence="2" id="KW-1133">Transmembrane helix</keyword>
<keyword evidence="2" id="KW-0472">Membrane</keyword>
<reference evidence="3" key="1">
    <citation type="journal article" date="2014" name="Int. J. Syst. Evol. Microbiol.">
        <title>Complete genome sequence of Corynebacterium casei LMG S-19264T (=DSM 44701T), isolated from a smear-ripened cheese.</title>
        <authorList>
            <consortium name="US DOE Joint Genome Institute (JGI-PGF)"/>
            <person name="Walter F."/>
            <person name="Albersmeier A."/>
            <person name="Kalinowski J."/>
            <person name="Ruckert C."/>
        </authorList>
    </citation>
    <scope>NUCLEOTIDE SEQUENCE</scope>
    <source>
        <strain evidence="3">CGMCC 4.7403</strain>
    </source>
</reference>
<sequence length="153" mass="15364">MGVACESGGVAPWLRLSHVTGLVLVAGLLVVPVAGAVPSGYAAEPDPATSWAGSRAGEGRERPGRPDALLEDPAEEDAYAASLEPSAEPDGPEATAVPEPSQNAALPVPSYAARPGTGTTEEPVLQALALGAGLMLMGLGFGLAFVGLRIRRG</sequence>